<dbReference type="Proteomes" id="UP000444318">
    <property type="component" value="Unassembled WGS sequence"/>
</dbReference>
<evidence type="ECO:0000313" key="6">
    <source>
        <dbReference type="EMBL" id="MQA18419.1"/>
    </source>
</evidence>
<name>A0A843S2S9_9BURK</name>
<dbReference type="EMBL" id="WHUF01000001">
    <property type="protein sequence ID" value="MQA18419.1"/>
    <property type="molecule type" value="Genomic_DNA"/>
</dbReference>
<dbReference type="InterPro" id="IPR036188">
    <property type="entry name" value="FAD/NAD-bd_sf"/>
</dbReference>
<evidence type="ECO:0000256" key="1">
    <source>
        <dbReference type="ARBA" id="ARBA00022630"/>
    </source>
</evidence>
<dbReference type="RefSeq" id="WP_152801444.1">
    <property type="nucleotide sequence ID" value="NZ_WHUF01000001.1"/>
</dbReference>
<evidence type="ECO:0000256" key="3">
    <source>
        <dbReference type="ARBA" id="ARBA00023002"/>
    </source>
</evidence>
<keyword evidence="1" id="KW-0285">Flavoprotein</keyword>
<evidence type="ECO:0000259" key="5">
    <source>
        <dbReference type="Pfam" id="PF01494"/>
    </source>
</evidence>
<dbReference type="PRINTS" id="PR00420">
    <property type="entry name" value="RNGMNOXGNASE"/>
</dbReference>
<dbReference type="Pfam" id="PF13450">
    <property type="entry name" value="NAD_binding_8"/>
    <property type="match status" value="1"/>
</dbReference>
<keyword evidence="3" id="KW-0560">Oxidoreductase</keyword>
<evidence type="ECO:0000256" key="2">
    <source>
        <dbReference type="ARBA" id="ARBA00022827"/>
    </source>
</evidence>
<dbReference type="PANTHER" id="PTHR47178">
    <property type="entry name" value="MONOOXYGENASE, FAD-BINDING"/>
    <property type="match status" value="1"/>
</dbReference>
<dbReference type="GO" id="GO:0071949">
    <property type="term" value="F:FAD binding"/>
    <property type="evidence" value="ECO:0007669"/>
    <property type="project" value="InterPro"/>
</dbReference>
<dbReference type="SUPFAM" id="SSF51905">
    <property type="entry name" value="FAD/NAD(P)-binding domain"/>
    <property type="match status" value="1"/>
</dbReference>
<keyword evidence="4 6" id="KW-0503">Monooxygenase</keyword>
<dbReference type="InterPro" id="IPR002938">
    <property type="entry name" value="FAD-bd"/>
</dbReference>
<protein>
    <submittedName>
        <fullName evidence="6">FAD-dependent monooxygenase</fullName>
    </submittedName>
</protein>
<proteinExistence type="predicted"/>
<dbReference type="Pfam" id="PF01494">
    <property type="entry name" value="FAD_binding_3"/>
    <property type="match status" value="1"/>
</dbReference>
<evidence type="ECO:0000313" key="7">
    <source>
        <dbReference type="Proteomes" id="UP000444318"/>
    </source>
</evidence>
<comment type="caution">
    <text evidence="6">The sequence shown here is derived from an EMBL/GenBank/DDBJ whole genome shotgun (WGS) entry which is preliminary data.</text>
</comment>
<accession>A0A843S2S9</accession>
<gene>
    <name evidence="6" type="ORF">GEV01_02700</name>
</gene>
<dbReference type="GO" id="GO:0004497">
    <property type="term" value="F:monooxygenase activity"/>
    <property type="evidence" value="ECO:0007669"/>
    <property type="project" value="UniProtKB-KW"/>
</dbReference>
<dbReference type="Gene3D" id="3.50.50.60">
    <property type="entry name" value="FAD/NAD(P)-binding domain"/>
    <property type="match status" value="1"/>
</dbReference>
<keyword evidence="7" id="KW-1185">Reference proteome</keyword>
<keyword evidence="2" id="KW-0274">FAD</keyword>
<dbReference type="PANTHER" id="PTHR47178:SF5">
    <property type="entry name" value="FAD-BINDING DOMAIN-CONTAINING PROTEIN"/>
    <property type="match status" value="1"/>
</dbReference>
<reference evidence="6 7" key="1">
    <citation type="submission" date="2019-10" db="EMBL/GenBank/DDBJ databases">
        <title>Two novel species isolated from a subtropical stream in China.</title>
        <authorList>
            <person name="Lu H."/>
        </authorList>
    </citation>
    <scope>NUCLEOTIDE SEQUENCE [LARGE SCALE GENOMIC DNA]</scope>
    <source>
        <strain evidence="6 7">FT103W</strain>
    </source>
</reference>
<evidence type="ECO:0000256" key="4">
    <source>
        <dbReference type="ARBA" id="ARBA00023033"/>
    </source>
</evidence>
<dbReference type="AlphaFoldDB" id="A0A843S2S9"/>
<organism evidence="6 7">
    <name type="scientific">Rugamonas rivuli</name>
    <dbReference type="NCBI Taxonomy" id="2743358"/>
    <lineage>
        <taxon>Bacteria</taxon>
        <taxon>Pseudomonadati</taxon>
        <taxon>Pseudomonadota</taxon>
        <taxon>Betaproteobacteria</taxon>
        <taxon>Burkholderiales</taxon>
        <taxon>Oxalobacteraceae</taxon>
        <taxon>Telluria group</taxon>
        <taxon>Rugamonas</taxon>
    </lineage>
</organism>
<feature type="domain" description="FAD-binding" evidence="5">
    <location>
        <begin position="129"/>
        <end position="380"/>
    </location>
</feature>
<sequence length="393" mass="42265">MQKNTFHVAIIGGGLGGLCLAQGLKQQGIPFDVFERDSALDSRSQGFRIRINADGQAALRHCLPPQLFELFTATCADDLPNVHALDTQLNSANQWIEAWQDGEHKEERAELKVHRQTLREVLMCGIADRVHFNKELREVRQHDDNEVAFDFADGSSYRSNLLVGADGGSSRMAAQCFPEAQGRDTGAVCIYGKVPFDAGGHHQIAPVLYGGTTVIFATGLAVVIDAMRFSLAAGVAEYGLTPARNYLYWAMIGMRERLGLAAGASLPATDAHIRQCIADVSADWAPGLRALFAATPAGMSAMLPVRQAPPPQVWLQDRVTLLGDAAHVMSPASGLGCNTALLDADLLVRQLSMAATGACTLDHAIARYEQGMREHAGEALRSSERSGVQLYGG</sequence>